<dbReference type="Proteomes" id="UP000198305">
    <property type="component" value="Unassembled WGS sequence"/>
</dbReference>
<evidence type="ECO:0000256" key="1">
    <source>
        <dbReference type="SAM" id="Phobius"/>
    </source>
</evidence>
<feature type="transmembrane region" description="Helical" evidence="1">
    <location>
        <begin position="6"/>
        <end position="24"/>
    </location>
</feature>
<organism evidence="2 3">
    <name type="scientific">Methylobacillus rhizosphaerae</name>
    <dbReference type="NCBI Taxonomy" id="551994"/>
    <lineage>
        <taxon>Bacteria</taxon>
        <taxon>Pseudomonadati</taxon>
        <taxon>Pseudomonadota</taxon>
        <taxon>Betaproteobacteria</taxon>
        <taxon>Nitrosomonadales</taxon>
        <taxon>Methylophilaceae</taxon>
        <taxon>Methylobacillus</taxon>
    </lineage>
</organism>
<name>A0A239ASX9_9PROT</name>
<sequence length="42" mass="4779">MNRLVSAIYAFVFAVVLLVALALVDMNDSRFEYPVPVITYKE</sequence>
<proteinExistence type="predicted"/>
<evidence type="ECO:0000313" key="2">
    <source>
        <dbReference type="EMBL" id="SNR98737.1"/>
    </source>
</evidence>
<keyword evidence="1" id="KW-0472">Membrane</keyword>
<keyword evidence="1" id="KW-0812">Transmembrane</keyword>
<evidence type="ECO:0000313" key="3">
    <source>
        <dbReference type="Proteomes" id="UP000198305"/>
    </source>
</evidence>
<reference evidence="3" key="1">
    <citation type="submission" date="2017-06" db="EMBL/GenBank/DDBJ databases">
        <authorList>
            <person name="Varghese N."/>
            <person name="Submissions S."/>
        </authorList>
    </citation>
    <scope>NUCLEOTIDE SEQUENCE [LARGE SCALE GENOMIC DNA]</scope>
    <source>
        <strain evidence="3">Ca-68</strain>
    </source>
</reference>
<keyword evidence="3" id="KW-1185">Reference proteome</keyword>
<protein>
    <submittedName>
        <fullName evidence="2">Uncharacterized protein</fullName>
    </submittedName>
</protein>
<dbReference type="EMBL" id="FZOA01000009">
    <property type="protein sequence ID" value="SNR98737.1"/>
    <property type="molecule type" value="Genomic_DNA"/>
</dbReference>
<keyword evidence="1" id="KW-1133">Transmembrane helix</keyword>
<dbReference type="AlphaFoldDB" id="A0A239ASX9"/>
<gene>
    <name evidence="2" type="ORF">SAMN05192560_2094</name>
</gene>
<accession>A0A239ASX9</accession>